<evidence type="ECO:0000256" key="4">
    <source>
        <dbReference type="ARBA" id="ARBA00023157"/>
    </source>
</evidence>
<evidence type="ECO:0000313" key="10">
    <source>
        <dbReference type="Proteomes" id="UP000276133"/>
    </source>
</evidence>
<dbReference type="EMBL" id="REGN01002408">
    <property type="protein sequence ID" value="RNA28302.1"/>
    <property type="molecule type" value="Genomic_DNA"/>
</dbReference>
<dbReference type="InterPro" id="IPR000742">
    <property type="entry name" value="EGF"/>
</dbReference>
<dbReference type="SMART" id="SM00181">
    <property type="entry name" value="EGF"/>
    <property type="match status" value="5"/>
</dbReference>
<evidence type="ECO:0000313" key="9">
    <source>
        <dbReference type="EMBL" id="RNA28302.1"/>
    </source>
</evidence>
<keyword evidence="10" id="KW-1185">Reference proteome</keyword>
<dbReference type="PANTHER" id="PTHR24049">
    <property type="entry name" value="CRUMBS FAMILY MEMBER"/>
    <property type="match status" value="1"/>
</dbReference>
<sequence length="348" mass="38753">MTKYIFLIVFDILLGLSAISIRNNCSLVNPCMNLAKCSDQNGIECLCSRGFSGSLCEIWPRECLSDFCLNHGTCVMARQIPRCICKPEFSGKFCEFSPFTAPEETNTNTLATTSTTESVTEPIELNKTIVTSTIESEKLIIQTEAPYRQNSSVDDQDLVKSGVDSLKSSICDYHPCLNNAECIDLNDTEFKFYCVCPENYSGLLCEKVVKTTTVKEVKLSETSESSFLAVPENEYSDEWKSTKSNIFIITEKNNLNNTRKSFCAQMRPCDNNAQCVDLEPTLEDPRTFICLCSNEYTGAFCHVKKTKSVCSINPCFNSGICVPSSDNISYTCDCLSGFSGDYCELKLI</sequence>
<keyword evidence="4 6" id="KW-1015">Disulfide bond</keyword>
<dbReference type="OrthoDB" id="283575at2759"/>
<dbReference type="InterPro" id="IPR051022">
    <property type="entry name" value="Notch_Cell-Fate_Det"/>
</dbReference>
<feature type="signal peptide" evidence="7">
    <location>
        <begin position="1"/>
        <end position="18"/>
    </location>
</feature>
<reference evidence="9 10" key="1">
    <citation type="journal article" date="2018" name="Sci. Rep.">
        <title>Genomic signatures of local adaptation to the degree of environmental predictability in rotifers.</title>
        <authorList>
            <person name="Franch-Gras L."/>
            <person name="Hahn C."/>
            <person name="Garcia-Roger E.M."/>
            <person name="Carmona M.J."/>
            <person name="Serra M."/>
            <person name="Gomez A."/>
        </authorList>
    </citation>
    <scope>NUCLEOTIDE SEQUENCE [LARGE SCALE GENOMIC DNA]</scope>
    <source>
        <strain evidence="9">HYR1</strain>
    </source>
</reference>
<feature type="disulfide bond" evidence="6">
    <location>
        <begin position="196"/>
        <end position="205"/>
    </location>
</feature>
<feature type="domain" description="EGF-like" evidence="8">
    <location>
        <begin position="59"/>
        <end position="95"/>
    </location>
</feature>
<evidence type="ECO:0000256" key="1">
    <source>
        <dbReference type="ARBA" id="ARBA00022536"/>
    </source>
</evidence>
<dbReference type="AlphaFoldDB" id="A0A3M7RXU1"/>
<evidence type="ECO:0000256" key="2">
    <source>
        <dbReference type="ARBA" id="ARBA00022729"/>
    </source>
</evidence>
<dbReference type="Pfam" id="PF00008">
    <property type="entry name" value="EGF"/>
    <property type="match status" value="4"/>
</dbReference>
<dbReference type="Proteomes" id="UP000276133">
    <property type="component" value="Unassembled WGS sequence"/>
</dbReference>
<dbReference type="PROSITE" id="PS00022">
    <property type="entry name" value="EGF_1"/>
    <property type="match status" value="5"/>
</dbReference>
<feature type="domain" description="EGF-like" evidence="8">
    <location>
        <begin position="167"/>
        <end position="206"/>
    </location>
</feature>
<gene>
    <name evidence="9" type="ORF">BpHYR1_034904</name>
</gene>
<evidence type="ECO:0000256" key="7">
    <source>
        <dbReference type="SAM" id="SignalP"/>
    </source>
</evidence>
<feature type="disulfide bond" evidence="6">
    <location>
        <begin position="315"/>
        <end position="332"/>
    </location>
</feature>
<feature type="domain" description="EGF-like" evidence="8">
    <location>
        <begin position="259"/>
        <end position="302"/>
    </location>
</feature>
<dbReference type="CDD" id="cd00054">
    <property type="entry name" value="EGF_CA"/>
    <property type="match status" value="3"/>
</dbReference>
<feature type="disulfide bond" evidence="6">
    <location>
        <begin position="334"/>
        <end position="343"/>
    </location>
</feature>
<feature type="disulfide bond" evidence="6">
    <location>
        <begin position="85"/>
        <end position="94"/>
    </location>
</feature>
<name>A0A3M7RXU1_BRAPC</name>
<dbReference type="PROSITE" id="PS50026">
    <property type="entry name" value="EGF_3"/>
    <property type="match status" value="5"/>
</dbReference>
<keyword evidence="2 7" id="KW-0732">Signal</keyword>
<evidence type="ECO:0000259" key="8">
    <source>
        <dbReference type="PROSITE" id="PS50026"/>
    </source>
</evidence>
<protein>
    <submittedName>
        <fullName evidence="9">Neurogenic locus Notch-like</fullName>
    </submittedName>
</protein>
<accession>A0A3M7RXU1</accession>
<organism evidence="9 10">
    <name type="scientific">Brachionus plicatilis</name>
    <name type="common">Marine rotifer</name>
    <name type="synonym">Brachionus muelleri</name>
    <dbReference type="NCBI Taxonomy" id="10195"/>
    <lineage>
        <taxon>Eukaryota</taxon>
        <taxon>Metazoa</taxon>
        <taxon>Spiralia</taxon>
        <taxon>Gnathifera</taxon>
        <taxon>Rotifera</taxon>
        <taxon>Eurotatoria</taxon>
        <taxon>Monogononta</taxon>
        <taxon>Pseudotrocha</taxon>
        <taxon>Ploima</taxon>
        <taxon>Brachionidae</taxon>
        <taxon>Brachionus</taxon>
    </lineage>
</organism>
<dbReference type="Gene3D" id="2.10.25.10">
    <property type="entry name" value="Laminin"/>
    <property type="match status" value="5"/>
</dbReference>
<dbReference type="STRING" id="10195.A0A3M7RXU1"/>
<feature type="domain" description="EGF-like" evidence="8">
    <location>
        <begin position="306"/>
        <end position="344"/>
    </location>
</feature>
<evidence type="ECO:0000256" key="6">
    <source>
        <dbReference type="PROSITE-ProRule" id="PRU00076"/>
    </source>
</evidence>
<dbReference type="SUPFAM" id="SSF57196">
    <property type="entry name" value="EGF/Laminin"/>
    <property type="match status" value="5"/>
</dbReference>
<proteinExistence type="predicted"/>
<comment type="caution">
    <text evidence="6">Lacks conserved residue(s) required for the propagation of feature annotation.</text>
</comment>
<feature type="disulfide bond" evidence="6">
    <location>
        <begin position="292"/>
        <end position="301"/>
    </location>
</feature>
<dbReference type="FunFam" id="2.10.25.10:FF:000012">
    <property type="entry name" value="Delta-like protein"/>
    <property type="match status" value="1"/>
</dbReference>
<evidence type="ECO:0000256" key="5">
    <source>
        <dbReference type="ARBA" id="ARBA00023180"/>
    </source>
</evidence>
<evidence type="ECO:0000256" key="3">
    <source>
        <dbReference type="ARBA" id="ARBA00022737"/>
    </source>
</evidence>
<dbReference type="PROSITE" id="PS01186">
    <property type="entry name" value="EGF_2"/>
    <property type="match status" value="2"/>
</dbReference>
<keyword evidence="3" id="KW-0677">Repeat</keyword>
<keyword evidence="5" id="KW-0325">Glycoprotein</keyword>
<feature type="domain" description="EGF-like" evidence="8">
    <location>
        <begin position="21"/>
        <end position="57"/>
    </location>
</feature>
<feature type="chain" id="PRO_5018157676" evidence="7">
    <location>
        <begin position="19"/>
        <end position="348"/>
    </location>
</feature>
<keyword evidence="1 6" id="KW-0245">EGF-like domain</keyword>
<comment type="caution">
    <text evidence="9">The sequence shown here is derived from an EMBL/GenBank/DDBJ whole genome shotgun (WGS) entry which is preliminary data.</text>
</comment>
<feature type="disulfide bond" evidence="6">
    <location>
        <begin position="47"/>
        <end position="56"/>
    </location>
</feature>